<evidence type="ECO:0000313" key="7">
    <source>
        <dbReference type="Proteomes" id="UP000823749"/>
    </source>
</evidence>
<feature type="region of interest" description="Disordered" evidence="3">
    <location>
        <begin position="494"/>
        <end position="522"/>
    </location>
</feature>
<evidence type="ECO:0000313" key="6">
    <source>
        <dbReference type="EMBL" id="KAG5522704.1"/>
    </source>
</evidence>
<feature type="region of interest" description="Disordered" evidence="3">
    <location>
        <begin position="595"/>
        <end position="625"/>
    </location>
</feature>
<dbReference type="Gene3D" id="1.10.10.790">
    <property type="entry name" value="Surp module"/>
    <property type="match status" value="1"/>
</dbReference>
<organism evidence="6 7">
    <name type="scientific">Rhododendron griersonianum</name>
    <dbReference type="NCBI Taxonomy" id="479676"/>
    <lineage>
        <taxon>Eukaryota</taxon>
        <taxon>Viridiplantae</taxon>
        <taxon>Streptophyta</taxon>
        <taxon>Embryophyta</taxon>
        <taxon>Tracheophyta</taxon>
        <taxon>Spermatophyta</taxon>
        <taxon>Magnoliopsida</taxon>
        <taxon>eudicotyledons</taxon>
        <taxon>Gunneridae</taxon>
        <taxon>Pentapetalae</taxon>
        <taxon>asterids</taxon>
        <taxon>Ericales</taxon>
        <taxon>Ericaceae</taxon>
        <taxon>Ericoideae</taxon>
        <taxon>Rhodoreae</taxon>
        <taxon>Rhododendron</taxon>
    </lineage>
</organism>
<keyword evidence="2" id="KW-0479">Metal-binding</keyword>
<feature type="region of interest" description="Disordered" evidence="3">
    <location>
        <begin position="1"/>
        <end position="216"/>
    </location>
</feature>
<proteinExistence type="predicted"/>
<dbReference type="Proteomes" id="UP000823749">
    <property type="component" value="Chromosome 12"/>
</dbReference>
<feature type="compositionally biased region" description="Basic and acidic residues" evidence="3">
    <location>
        <begin position="784"/>
        <end position="797"/>
    </location>
</feature>
<evidence type="ECO:0000256" key="1">
    <source>
        <dbReference type="ARBA" id="ARBA00022664"/>
    </source>
</evidence>
<keyword evidence="2" id="KW-0863">Zinc-finger</keyword>
<dbReference type="PROSITE" id="PS50103">
    <property type="entry name" value="ZF_C3H1"/>
    <property type="match status" value="1"/>
</dbReference>
<dbReference type="GO" id="GO:0008270">
    <property type="term" value="F:zinc ion binding"/>
    <property type="evidence" value="ECO:0007669"/>
    <property type="project" value="UniProtKB-KW"/>
</dbReference>
<evidence type="ECO:0000256" key="2">
    <source>
        <dbReference type="PROSITE-ProRule" id="PRU00723"/>
    </source>
</evidence>
<feature type="compositionally biased region" description="Pro residues" evidence="3">
    <location>
        <begin position="183"/>
        <end position="211"/>
    </location>
</feature>
<feature type="compositionally biased region" description="Pro residues" evidence="3">
    <location>
        <begin position="9"/>
        <end position="26"/>
    </location>
</feature>
<comment type="caution">
    <text evidence="6">The sequence shown here is derived from an EMBL/GenBank/DDBJ whole genome shotgun (WGS) entry which is preliminary data.</text>
</comment>
<feature type="compositionally biased region" description="Low complexity" evidence="3">
    <location>
        <begin position="69"/>
        <end position="81"/>
    </location>
</feature>
<evidence type="ECO:0000259" key="4">
    <source>
        <dbReference type="PROSITE" id="PS50103"/>
    </source>
</evidence>
<evidence type="ECO:0000259" key="5">
    <source>
        <dbReference type="PROSITE" id="PS50128"/>
    </source>
</evidence>
<feature type="compositionally biased region" description="Low complexity" evidence="3">
    <location>
        <begin position="104"/>
        <end position="115"/>
    </location>
</feature>
<feature type="compositionally biased region" description="Basic and acidic residues" evidence="3">
    <location>
        <begin position="824"/>
        <end position="839"/>
    </location>
</feature>
<feature type="zinc finger region" description="C3H1-type" evidence="2">
    <location>
        <begin position="797"/>
        <end position="824"/>
    </location>
</feature>
<dbReference type="PANTHER" id="PTHR36886:SF7">
    <property type="entry name" value="EXPRESSED PROTEIN"/>
    <property type="match status" value="1"/>
</dbReference>
<feature type="compositionally biased region" description="Low complexity" evidence="3">
    <location>
        <begin position="129"/>
        <end position="139"/>
    </location>
</feature>
<dbReference type="EMBL" id="JACTNZ010000012">
    <property type="protein sequence ID" value="KAG5522704.1"/>
    <property type="molecule type" value="Genomic_DNA"/>
</dbReference>
<dbReference type="Pfam" id="PF01805">
    <property type="entry name" value="Surp"/>
    <property type="match status" value="1"/>
</dbReference>
<name>A0AAV6I6E3_9ERIC</name>
<protein>
    <recommendedName>
        <fullName evidence="8">C3H1-type domain-containing protein</fullName>
    </recommendedName>
</protein>
<dbReference type="SUPFAM" id="SSF109905">
    <property type="entry name" value="Surp module (SWAP domain)"/>
    <property type="match status" value="1"/>
</dbReference>
<keyword evidence="1" id="KW-0507">mRNA processing</keyword>
<gene>
    <name evidence="6" type="ORF">RHGRI_034747</name>
</gene>
<dbReference type="InterPro" id="IPR000571">
    <property type="entry name" value="Znf_CCCH"/>
</dbReference>
<feature type="region of interest" description="Disordered" evidence="3">
    <location>
        <begin position="756"/>
        <end position="797"/>
    </location>
</feature>
<evidence type="ECO:0000256" key="3">
    <source>
        <dbReference type="SAM" id="MobiDB-lite"/>
    </source>
</evidence>
<accession>A0AAV6I6E3</accession>
<keyword evidence="7" id="KW-1185">Reference proteome</keyword>
<dbReference type="InterPro" id="IPR000061">
    <property type="entry name" value="Surp"/>
</dbReference>
<dbReference type="GO" id="GO:0003723">
    <property type="term" value="F:RNA binding"/>
    <property type="evidence" value="ECO:0007669"/>
    <property type="project" value="InterPro"/>
</dbReference>
<feature type="region of interest" description="Disordered" evidence="3">
    <location>
        <begin position="1349"/>
        <end position="1376"/>
    </location>
</feature>
<feature type="compositionally biased region" description="Basic and acidic residues" evidence="3">
    <location>
        <begin position="509"/>
        <end position="522"/>
    </location>
</feature>
<dbReference type="InterPro" id="IPR035967">
    <property type="entry name" value="SWAP/Surp_sf"/>
</dbReference>
<sequence length="1491" mass="162101">MYGQGSHAPMPPFQQRPLAPPPPPLQPTLSFSQPSSIPQGPPPIPHNVGYSGSFLYQHAPSPPVPPAQVPNSGLLNSGLSYLPPPPPLPQQVRGSTSVPHPYPSSQQTSQWTQNTHHILRSHPPPISPSPSSYSSTLPSQGQTPYKGPIHLPPPPPTSSFFTAAPFGSFVHSAHQDSNVPVGPMMPPPPPPPPPPPSSPPPLPSSPPPPTSPLRSFGILLSTPLAIASDLSHNSGSGPISNLAVSEKLASATVDTVVVTTEIRVDGFENDYDKNPEGSTSYQAASIEEEDLYNVEGTKLDLPSPPPKPAEEKVVQKIVGLCRDIARNGPSFEADVRKKEWGNPEFNFLFGGEPGSEAAIAHEYFGWMKNKYILAHKFQYEERNSALRPSDKDTSTQTNTLVEAGFSHSASDSDMDMEGFSFFFFASAITKITSGKKTKSRRELVDKKSFEKDDITQPNEEQQACNSFEGLNNEAVIIPKEFPGKLHTPPRAIEQSLAKDAIPGSSGLTDRGKGSKHFPDHDFFTNRRSLPKVDCSVMNSAGAAECPSDSNLAKLSIPPLEDSSQCNASAVSSEKIPGALIKSVSPFRLIQDYASDDSSEDDVKPCLEDASPVPASPSTTVGGSNLLGDLRSNVPAAIRSKGLSSAHMAFGTSSESVVPCSLGMLSNAVDLSPESRRSYTDANITSIAAVNTEELVDYNVENQDSIENDVYPEAPEPNNPLDGIRDVAPESKSLRLKEDVKYTSALPKVDEFGRLVRKGASDSDSDERWSPKKERSRSKSPSYRRGAESSGDKMRRDKGQLPQCLDFLRGRCYRGAFCRYMHHESEKTDGGRRYRSKQQDAEVPPVSGTSGSLEELEKSVDREKVLVPVQQSGQTLVSDQEDESVDIVHESQDIKEEILEPTAEILDEENCAKIVETVHPLDGSPPSHVVASSQENLVILQSQANPSLPVLQNAYHQSLDVGDSSMSGSLLIQTSSTFQNQPPVSAPHLDEISPIHSYPGTSSVSQPVAYDSFSSQTLPPKELLPPVIPLLPSLSQGTITPSMPQPLGEIMQPPSNFPPFYPPMENCPPNQVLLQNQHSYFPVPPSSSWPLPPPPALPPRPPFVDNSTVTSATATQGYPWLQLQPNQLPPRPSLHMGDFKLDPLPMVNPMSQPFGGPSFAQGNISLQHVPSTRDSASFQNYPHLQQQRALYGRPQPGADSHSVNLGDYGNNSSTMTRTTDLVDRNQVSNLSDFGGSRISNHYNPYASTFDLPLTSKFSSNVLKQEKDRPCLFDGSYSLSHARPDGPGDQYDPLFDSIEPSSNSSKKFDRDQRRETTLSCSGSHKPIDVEENNKRKEVDAVAITTSIKSENDECGDTAGEEVGDVDDVSASNPLDEGNTAAGEIEIDQIKTPGKRKRSKDSKSMKHFKVAIANFVKGELKTSWRQGNLSKEAFKIIVKKIVDKVSGAMKSHHVPKSQSKINHYIDSSQRKLSKLVTGEENFSLLFFGRKNFLH</sequence>
<dbReference type="PROSITE" id="PS50128">
    <property type="entry name" value="SURP"/>
    <property type="match status" value="1"/>
</dbReference>
<dbReference type="GO" id="GO:0006397">
    <property type="term" value="P:mRNA processing"/>
    <property type="evidence" value="ECO:0007669"/>
    <property type="project" value="UniProtKB-KW"/>
</dbReference>
<keyword evidence="2" id="KW-0862">Zinc</keyword>
<feature type="compositionally biased region" description="Basic and acidic residues" evidence="3">
    <location>
        <begin position="1304"/>
        <end position="1314"/>
    </location>
</feature>
<feature type="region of interest" description="Disordered" evidence="3">
    <location>
        <begin position="1276"/>
        <end position="1325"/>
    </location>
</feature>
<feature type="domain" description="C3H1-type" evidence="4">
    <location>
        <begin position="797"/>
        <end position="824"/>
    </location>
</feature>
<reference evidence="6" key="1">
    <citation type="submission" date="2020-08" db="EMBL/GenBank/DDBJ databases">
        <title>Plant Genome Project.</title>
        <authorList>
            <person name="Zhang R.-G."/>
        </authorList>
    </citation>
    <scope>NUCLEOTIDE SEQUENCE</scope>
    <source>
        <strain evidence="6">WSP0</strain>
        <tissue evidence="6">Leaf</tissue>
    </source>
</reference>
<feature type="compositionally biased region" description="Acidic residues" evidence="3">
    <location>
        <begin position="1350"/>
        <end position="1365"/>
    </location>
</feature>
<feature type="domain" description="SURP motif" evidence="5">
    <location>
        <begin position="316"/>
        <end position="364"/>
    </location>
</feature>
<evidence type="ECO:0008006" key="8">
    <source>
        <dbReference type="Google" id="ProtNLM"/>
    </source>
</evidence>
<dbReference type="PANTHER" id="PTHR36886">
    <property type="entry name" value="PROTEIN FRIGIDA-ESSENTIAL 1"/>
    <property type="match status" value="1"/>
</dbReference>
<dbReference type="InterPro" id="IPR052650">
    <property type="entry name" value="Zinc_finger_CCCH"/>
</dbReference>
<feature type="compositionally biased region" description="Low complexity" evidence="3">
    <location>
        <begin position="27"/>
        <end position="38"/>
    </location>
</feature>
<feature type="region of interest" description="Disordered" evidence="3">
    <location>
        <begin position="824"/>
        <end position="856"/>
    </location>
</feature>